<feature type="compositionally biased region" description="Low complexity" evidence="5">
    <location>
        <begin position="35"/>
        <end position="55"/>
    </location>
</feature>
<evidence type="ECO:0008006" key="7">
    <source>
        <dbReference type="Google" id="ProtNLM"/>
    </source>
</evidence>
<keyword evidence="2" id="KW-0808">Transferase</keyword>
<feature type="region of interest" description="Disordered" evidence="5">
    <location>
        <begin position="227"/>
        <end position="279"/>
    </location>
</feature>
<evidence type="ECO:0000256" key="2">
    <source>
        <dbReference type="ARBA" id="ARBA00022679"/>
    </source>
</evidence>
<keyword evidence="1" id="KW-0963">Cytoplasm</keyword>
<dbReference type="SUPFAM" id="SSF111337">
    <property type="entry name" value="QueA-like"/>
    <property type="match status" value="2"/>
</dbReference>
<protein>
    <recommendedName>
        <fullName evidence="7">Queuosine biosynthesis protein</fullName>
    </recommendedName>
</protein>
<dbReference type="EMBL" id="AP035884">
    <property type="protein sequence ID" value="BFP56159.1"/>
    <property type="molecule type" value="Genomic_DNA"/>
</dbReference>
<dbReference type="InterPro" id="IPR042118">
    <property type="entry name" value="QueA_dom1"/>
</dbReference>
<feature type="region of interest" description="Disordered" evidence="5">
    <location>
        <begin position="1"/>
        <end position="83"/>
    </location>
</feature>
<dbReference type="PANTHER" id="PTHR30307">
    <property type="entry name" value="S-ADENOSYLMETHIONINE:TRNA RIBOSYLTRANSFERASE-ISOMERASE"/>
    <property type="match status" value="1"/>
</dbReference>
<reference evidence="6" key="1">
    <citation type="submission" date="2024-07" db="EMBL/GenBank/DDBJ databases">
        <title>Complete genome sequences of cellulolytic bacteria, Kitasatospora sp. CMC57 and Streptomyces sp. CMC78, isolated from Japanese agricultural soil.</title>
        <authorList>
            <person name="Hashimoto T."/>
            <person name="Ito M."/>
            <person name="Iwamoto M."/>
            <person name="Fukahori D."/>
            <person name="Shoda T."/>
            <person name="Sakoda M."/>
            <person name="Morohoshi T."/>
            <person name="Mitsuboshi M."/>
            <person name="Nishizawa T."/>
        </authorList>
    </citation>
    <scope>NUCLEOTIDE SEQUENCE</scope>
    <source>
        <strain evidence="6">CMC78</strain>
    </source>
</reference>
<dbReference type="AlphaFoldDB" id="A0AB33KQP3"/>
<evidence type="ECO:0000256" key="3">
    <source>
        <dbReference type="ARBA" id="ARBA00022691"/>
    </source>
</evidence>
<name>A0AB33KQP3_9ACTN</name>
<feature type="compositionally biased region" description="Gly residues" evidence="5">
    <location>
        <begin position="71"/>
        <end position="80"/>
    </location>
</feature>
<evidence type="ECO:0000313" key="6">
    <source>
        <dbReference type="EMBL" id="BFP56159.1"/>
    </source>
</evidence>
<evidence type="ECO:0000256" key="5">
    <source>
        <dbReference type="SAM" id="MobiDB-lite"/>
    </source>
</evidence>
<feature type="compositionally biased region" description="Polar residues" evidence="5">
    <location>
        <begin position="227"/>
        <end position="236"/>
    </location>
</feature>
<keyword evidence="4" id="KW-0671">Queuosine biosynthesis</keyword>
<dbReference type="InterPro" id="IPR003699">
    <property type="entry name" value="QueA"/>
</dbReference>
<dbReference type="GO" id="GO:0008616">
    <property type="term" value="P:tRNA queuosine(34) biosynthetic process"/>
    <property type="evidence" value="ECO:0007669"/>
    <property type="project" value="UniProtKB-KW"/>
</dbReference>
<dbReference type="KEGG" id="stcm:SCMC78_59660"/>
<dbReference type="Pfam" id="PF02547">
    <property type="entry name" value="Queuosine_synth"/>
    <property type="match status" value="2"/>
</dbReference>
<evidence type="ECO:0000256" key="1">
    <source>
        <dbReference type="ARBA" id="ARBA00022490"/>
    </source>
</evidence>
<gene>
    <name evidence="6" type="ORF">SCMC78_59660</name>
</gene>
<evidence type="ECO:0000256" key="4">
    <source>
        <dbReference type="ARBA" id="ARBA00022785"/>
    </source>
</evidence>
<accession>A0AB33KQP3</accession>
<proteinExistence type="predicted"/>
<dbReference type="InterPro" id="IPR036100">
    <property type="entry name" value="QueA_sf"/>
</dbReference>
<dbReference type="Gene3D" id="3.40.1780.10">
    <property type="entry name" value="QueA-like"/>
    <property type="match status" value="2"/>
</dbReference>
<keyword evidence="3" id="KW-0949">S-adenosyl-L-methionine</keyword>
<dbReference type="GO" id="GO:0051075">
    <property type="term" value="F:S-adenosylmethionine:tRNA ribosyltransferase-isomerase activity"/>
    <property type="evidence" value="ECO:0007669"/>
    <property type="project" value="TreeGrafter"/>
</dbReference>
<organism evidence="6">
    <name type="scientific">Streptomyces sp. CMC78</name>
    <dbReference type="NCBI Taxonomy" id="3231512"/>
    <lineage>
        <taxon>Bacteria</taxon>
        <taxon>Bacillati</taxon>
        <taxon>Actinomycetota</taxon>
        <taxon>Actinomycetes</taxon>
        <taxon>Kitasatosporales</taxon>
        <taxon>Streptomycetaceae</taxon>
        <taxon>Streptomyces</taxon>
    </lineage>
</organism>
<dbReference type="PANTHER" id="PTHR30307:SF0">
    <property type="entry name" value="S-ADENOSYLMETHIONINE:TRNA RIBOSYLTRANSFERASE-ISOMERASE"/>
    <property type="match status" value="1"/>
</dbReference>
<sequence>MSAPGRRPGGVRMDEGRTSAPGPGRAGPSDLFRTAGPPRSGGARAAAEGVAAPGPGSAGAGDGPTGETAGRWGGGGGAGGLEALRVPDDLSARVPAEQRGAGRDDVRLLVSRGRAVSHRAFRELPGELRAGDVLVVNTSMTLPAAVNGRVGGERVVVHFSTRGADGRWAVELRAPGAAGVTGPRPGGPAGAVVRLPGGRTLVVEEPLGPASGARLWWARVPEPMSMSLSGPQSVPQSVPGAESMPGPERTRPGAEWRPTSVPKLDPMPESRSEAKSAQGLVPGLVRESEAAEEAARSMRGPVPDSVPEFLRRYGRPIRYGYTERDQPLSAYQTVFAAPSPDGSGSAEMPSAARPFTAALVAELVRRGVLFAPLSLHTGVASAEVHEPPYPERFSVPPATAWLVNSVRAARGGDRTTGGRVIAVGTTAVRALESAAGADGLVRPVAGWTDLVVTPRRGVRVVDGLLTGLHEPRASHLLMLEAVAGREALRLGYEAALQERYLWHEFGDVHLLLRDEERNAPDCSSNEW</sequence>
<dbReference type="RefSeq" id="WP_406189758.1">
    <property type="nucleotide sequence ID" value="NZ_AP035884.1"/>
</dbReference>